<accession>A0A4U8UMG9</accession>
<gene>
    <name evidence="1" type="ORF">L596_001867</name>
</gene>
<proteinExistence type="predicted"/>
<dbReference type="Proteomes" id="UP000298663">
    <property type="component" value="Unassembled WGS sequence"/>
</dbReference>
<organism evidence="1 2">
    <name type="scientific">Steinernema carpocapsae</name>
    <name type="common">Entomopathogenic nematode</name>
    <dbReference type="NCBI Taxonomy" id="34508"/>
    <lineage>
        <taxon>Eukaryota</taxon>
        <taxon>Metazoa</taxon>
        <taxon>Ecdysozoa</taxon>
        <taxon>Nematoda</taxon>
        <taxon>Chromadorea</taxon>
        <taxon>Rhabditida</taxon>
        <taxon>Tylenchina</taxon>
        <taxon>Panagrolaimomorpha</taxon>
        <taxon>Strongyloidoidea</taxon>
        <taxon>Steinernematidae</taxon>
        <taxon>Steinernema</taxon>
    </lineage>
</organism>
<evidence type="ECO:0000313" key="2">
    <source>
        <dbReference type="Proteomes" id="UP000298663"/>
    </source>
</evidence>
<reference evidence="1 2" key="1">
    <citation type="journal article" date="2015" name="Genome Biol.">
        <title>Comparative genomics of Steinernema reveals deeply conserved gene regulatory networks.</title>
        <authorList>
            <person name="Dillman A.R."/>
            <person name="Macchietto M."/>
            <person name="Porter C.F."/>
            <person name="Rogers A."/>
            <person name="Williams B."/>
            <person name="Antoshechkin I."/>
            <person name="Lee M.M."/>
            <person name="Goodwin Z."/>
            <person name="Lu X."/>
            <person name="Lewis E.E."/>
            <person name="Goodrich-Blair H."/>
            <person name="Stock S.P."/>
            <person name="Adams B.J."/>
            <person name="Sternberg P.W."/>
            <person name="Mortazavi A."/>
        </authorList>
    </citation>
    <scope>NUCLEOTIDE SEQUENCE [LARGE SCALE GENOMIC DNA]</scope>
    <source>
        <strain evidence="1 2">ALL</strain>
    </source>
</reference>
<dbReference type="AlphaFoldDB" id="A0A4U8UMG9"/>
<sequence length="94" mass="10885">MTPSDKLKLSIPSQRAQSLIINPINLQRIPFGKNAIAHYPFKSRIFPHNCDFLSDFGEMRIRRPGQVDRRRALSRLSVWAYKNVKIIRSSPKGH</sequence>
<dbReference type="EMBL" id="AZBU02000001">
    <property type="protein sequence ID" value="TMS34234.1"/>
    <property type="molecule type" value="Genomic_DNA"/>
</dbReference>
<comment type="caution">
    <text evidence="1">The sequence shown here is derived from an EMBL/GenBank/DDBJ whole genome shotgun (WGS) entry which is preliminary data.</text>
</comment>
<keyword evidence="2" id="KW-1185">Reference proteome</keyword>
<name>A0A4U8UMG9_STECR</name>
<protein>
    <submittedName>
        <fullName evidence="1">Uncharacterized protein</fullName>
    </submittedName>
</protein>
<evidence type="ECO:0000313" key="1">
    <source>
        <dbReference type="EMBL" id="TMS34234.1"/>
    </source>
</evidence>
<reference evidence="1 2" key="2">
    <citation type="journal article" date="2019" name="G3 (Bethesda)">
        <title>Hybrid Assembly of the Genome of the Entomopathogenic Nematode Steinernema carpocapsae Identifies the X-Chromosome.</title>
        <authorList>
            <person name="Serra L."/>
            <person name="Macchietto M."/>
            <person name="Macias-Munoz A."/>
            <person name="McGill C.J."/>
            <person name="Rodriguez I.M."/>
            <person name="Rodriguez B."/>
            <person name="Murad R."/>
            <person name="Mortazavi A."/>
        </authorList>
    </citation>
    <scope>NUCLEOTIDE SEQUENCE [LARGE SCALE GENOMIC DNA]</scope>
    <source>
        <strain evidence="1 2">ALL</strain>
    </source>
</reference>